<dbReference type="RefSeq" id="WP_095743671.1">
    <property type="nucleotide sequence ID" value="NZ_CP023284.1"/>
</dbReference>
<dbReference type="Proteomes" id="UP000217154">
    <property type="component" value="Chromosome"/>
</dbReference>
<evidence type="ECO:0000256" key="4">
    <source>
        <dbReference type="ARBA" id="ARBA00023163"/>
    </source>
</evidence>
<dbReference type="Pfam" id="PF03466">
    <property type="entry name" value="LysR_substrate"/>
    <property type="match status" value="1"/>
</dbReference>
<evidence type="ECO:0000313" key="6">
    <source>
        <dbReference type="EMBL" id="ATA52666.1"/>
    </source>
</evidence>
<evidence type="ECO:0000259" key="5">
    <source>
        <dbReference type="PROSITE" id="PS50931"/>
    </source>
</evidence>
<keyword evidence="4" id="KW-0804">Transcription</keyword>
<dbReference type="Gene3D" id="3.40.190.290">
    <property type="match status" value="1"/>
</dbReference>
<dbReference type="GO" id="GO:0006351">
    <property type="term" value="P:DNA-templated transcription"/>
    <property type="evidence" value="ECO:0007669"/>
    <property type="project" value="TreeGrafter"/>
</dbReference>
<evidence type="ECO:0000256" key="3">
    <source>
        <dbReference type="ARBA" id="ARBA00023125"/>
    </source>
</evidence>
<dbReference type="InterPro" id="IPR005119">
    <property type="entry name" value="LysR_subst-bd"/>
</dbReference>
<dbReference type="AlphaFoldDB" id="A0A250DE97"/>
<dbReference type="Gene3D" id="1.10.10.10">
    <property type="entry name" value="Winged helix-like DNA-binding domain superfamily/Winged helix DNA-binding domain"/>
    <property type="match status" value="1"/>
</dbReference>
<name>A0A250DE97_9BURK</name>
<keyword evidence="2" id="KW-0805">Transcription regulation</keyword>
<dbReference type="CDD" id="cd08422">
    <property type="entry name" value="PBP2_CrgA_like"/>
    <property type="match status" value="1"/>
</dbReference>
<dbReference type="FunFam" id="1.10.10.10:FF:000001">
    <property type="entry name" value="LysR family transcriptional regulator"/>
    <property type="match status" value="1"/>
</dbReference>
<comment type="similarity">
    <text evidence="1">Belongs to the LysR transcriptional regulatory family.</text>
</comment>
<evidence type="ECO:0000256" key="2">
    <source>
        <dbReference type="ARBA" id="ARBA00023015"/>
    </source>
</evidence>
<proteinExistence type="inferred from homology"/>
<dbReference type="PROSITE" id="PS50931">
    <property type="entry name" value="HTH_LYSR"/>
    <property type="match status" value="1"/>
</dbReference>
<dbReference type="PANTHER" id="PTHR30537">
    <property type="entry name" value="HTH-TYPE TRANSCRIPTIONAL REGULATOR"/>
    <property type="match status" value="1"/>
</dbReference>
<gene>
    <name evidence="6" type="ORF">CKY39_05155</name>
</gene>
<dbReference type="SUPFAM" id="SSF53850">
    <property type="entry name" value="Periplasmic binding protein-like II"/>
    <property type="match status" value="1"/>
</dbReference>
<dbReference type="InterPro" id="IPR000847">
    <property type="entry name" value="LysR_HTH_N"/>
</dbReference>
<evidence type="ECO:0000256" key="1">
    <source>
        <dbReference type="ARBA" id="ARBA00009437"/>
    </source>
</evidence>
<dbReference type="SUPFAM" id="SSF46785">
    <property type="entry name" value="Winged helix' DNA-binding domain"/>
    <property type="match status" value="1"/>
</dbReference>
<dbReference type="Pfam" id="PF00126">
    <property type="entry name" value="HTH_1"/>
    <property type="match status" value="1"/>
</dbReference>
<dbReference type="InterPro" id="IPR036390">
    <property type="entry name" value="WH_DNA-bd_sf"/>
</dbReference>
<dbReference type="PANTHER" id="PTHR30537:SF5">
    <property type="entry name" value="HTH-TYPE TRANSCRIPTIONAL ACTIVATOR TTDR-RELATED"/>
    <property type="match status" value="1"/>
</dbReference>
<accession>A0A250DE97</accession>
<sequence>MDQIQDIRAFVAIVDHGSQSAAARQLGRSVQSISRSLSVLERSLGVQLLRRTTRQSSVTEVGLAYHRRVRAALAEFDAAAVEASSQLDSPRGLLRVAAPVQFAPAFVVPLIGAFMQRYPDMEVELTASDRFVDLIEGELDLAIRIGELPDSELAAKPLGELRLVVFGSPAYFARHGRPQRPEDLADHQCVVRTTHGSDAHWPFTVDGTLQRVKVTGRFRADNTAAIYAAVLSGLGLFFTPLWQIRDLLDSGQAELVLTEFESPRIPVHAVWPSSRGSFARARLFADFAAAHLPSLQPREGAGAA</sequence>
<dbReference type="GO" id="GO:0003700">
    <property type="term" value="F:DNA-binding transcription factor activity"/>
    <property type="evidence" value="ECO:0007669"/>
    <property type="project" value="InterPro"/>
</dbReference>
<feature type="domain" description="HTH lysR-type" evidence="5">
    <location>
        <begin position="1"/>
        <end position="59"/>
    </location>
</feature>
<dbReference type="GO" id="GO:0043565">
    <property type="term" value="F:sequence-specific DNA binding"/>
    <property type="evidence" value="ECO:0007669"/>
    <property type="project" value="TreeGrafter"/>
</dbReference>
<keyword evidence="3" id="KW-0238">DNA-binding</keyword>
<reference evidence="6 7" key="1">
    <citation type="submission" date="2017-09" db="EMBL/GenBank/DDBJ databases">
        <title>The diverse metabolic capabilities of V. boronicumulans make it an excellent choice for continued studies on novel biodegradation.</title>
        <authorList>
            <person name="Sun S."/>
        </authorList>
    </citation>
    <scope>NUCLEOTIDE SEQUENCE [LARGE SCALE GENOMIC DNA]</scope>
    <source>
        <strain evidence="6 7">J1</strain>
    </source>
</reference>
<dbReference type="EMBL" id="CP023284">
    <property type="protein sequence ID" value="ATA52666.1"/>
    <property type="molecule type" value="Genomic_DNA"/>
</dbReference>
<dbReference type="InterPro" id="IPR058163">
    <property type="entry name" value="LysR-type_TF_proteobact-type"/>
</dbReference>
<organism evidence="6 7">
    <name type="scientific">Variovorax boronicumulans</name>
    <dbReference type="NCBI Taxonomy" id="436515"/>
    <lineage>
        <taxon>Bacteria</taxon>
        <taxon>Pseudomonadati</taxon>
        <taxon>Pseudomonadota</taxon>
        <taxon>Betaproteobacteria</taxon>
        <taxon>Burkholderiales</taxon>
        <taxon>Comamonadaceae</taxon>
        <taxon>Variovorax</taxon>
    </lineage>
</organism>
<protein>
    <submittedName>
        <fullName evidence="6">Transcriptional regulator</fullName>
    </submittedName>
</protein>
<dbReference type="InterPro" id="IPR036388">
    <property type="entry name" value="WH-like_DNA-bd_sf"/>
</dbReference>
<dbReference type="KEGG" id="vbo:CKY39_05155"/>
<evidence type="ECO:0000313" key="7">
    <source>
        <dbReference type="Proteomes" id="UP000217154"/>
    </source>
</evidence>